<dbReference type="SUPFAM" id="SSF55785">
    <property type="entry name" value="PYP-like sensor domain (PAS domain)"/>
    <property type="match status" value="1"/>
</dbReference>
<dbReference type="GO" id="GO:0042391">
    <property type="term" value="P:regulation of membrane potential"/>
    <property type="evidence" value="ECO:0007669"/>
    <property type="project" value="TreeGrafter"/>
</dbReference>
<proteinExistence type="predicted"/>
<dbReference type="Pfam" id="PF13426">
    <property type="entry name" value="PAS_9"/>
    <property type="match status" value="1"/>
</dbReference>
<reference evidence="2 3" key="1">
    <citation type="submission" date="2016-03" db="EMBL/GenBank/DDBJ databases">
        <title>EvidentialGene: Evidence-directed Construction of Genes on Genomes.</title>
        <authorList>
            <person name="Gilbert D.G."/>
            <person name="Choi J.-H."/>
            <person name="Mockaitis K."/>
            <person name="Colbourne J."/>
            <person name="Pfrender M."/>
        </authorList>
    </citation>
    <scope>NUCLEOTIDE SEQUENCE [LARGE SCALE GENOMIC DNA]</scope>
    <source>
        <strain evidence="2 3">Xinb3</strain>
        <tissue evidence="2">Complete organism</tissue>
    </source>
</reference>
<dbReference type="PANTHER" id="PTHR10217:SF435">
    <property type="entry name" value="POTASSIUM VOLTAGE-GATED CHANNEL PROTEIN EAG"/>
    <property type="match status" value="1"/>
</dbReference>
<dbReference type="CDD" id="cd00130">
    <property type="entry name" value="PAS"/>
    <property type="match status" value="1"/>
</dbReference>
<gene>
    <name evidence="2" type="ORF">APZ42_023431</name>
</gene>
<dbReference type="GO" id="GO:0008076">
    <property type="term" value="C:voltage-gated potassium channel complex"/>
    <property type="evidence" value="ECO:0007669"/>
    <property type="project" value="TreeGrafter"/>
</dbReference>
<keyword evidence="3" id="KW-1185">Reference proteome</keyword>
<dbReference type="InterPro" id="IPR035965">
    <property type="entry name" value="PAS-like_dom_sf"/>
</dbReference>
<protein>
    <submittedName>
        <fullName evidence="2">Putative Potassium voltage-gated channel protein eag</fullName>
    </submittedName>
</protein>
<dbReference type="PANTHER" id="PTHR10217">
    <property type="entry name" value="VOLTAGE AND LIGAND GATED POTASSIUM CHANNEL"/>
    <property type="match status" value="1"/>
</dbReference>
<dbReference type="Gene3D" id="3.30.450.20">
    <property type="entry name" value="PAS domain"/>
    <property type="match status" value="1"/>
</dbReference>
<sequence>MRMRPIDGVSRASDYTGLFDLVKLWIAERVNERDSGVIFDTGTIVMNITDSSFLLANAQIVDYPIVYCNESFCKISGYNRAEVMQKSCRCSFMCGEMTDKETIQRVDECLEQYTQDQFEILLYKKNRMILYFF</sequence>
<dbReference type="AlphaFoldDB" id="A0A164UYN1"/>
<feature type="domain" description="PAS" evidence="1">
    <location>
        <begin position="65"/>
        <end position="117"/>
    </location>
</feature>
<organism evidence="2 3">
    <name type="scientific">Daphnia magna</name>
    <dbReference type="NCBI Taxonomy" id="35525"/>
    <lineage>
        <taxon>Eukaryota</taxon>
        <taxon>Metazoa</taxon>
        <taxon>Ecdysozoa</taxon>
        <taxon>Arthropoda</taxon>
        <taxon>Crustacea</taxon>
        <taxon>Branchiopoda</taxon>
        <taxon>Diplostraca</taxon>
        <taxon>Cladocera</taxon>
        <taxon>Anomopoda</taxon>
        <taxon>Daphniidae</taxon>
        <taxon>Daphnia</taxon>
    </lineage>
</organism>
<dbReference type="EMBL" id="LRGB01001566">
    <property type="protein sequence ID" value="KZS11797.1"/>
    <property type="molecule type" value="Genomic_DNA"/>
</dbReference>
<dbReference type="InterPro" id="IPR000014">
    <property type="entry name" value="PAS"/>
</dbReference>
<evidence type="ECO:0000313" key="2">
    <source>
        <dbReference type="EMBL" id="KZS11797.1"/>
    </source>
</evidence>
<comment type="caution">
    <text evidence="2">The sequence shown here is derived from an EMBL/GenBank/DDBJ whole genome shotgun (WGS) entry which is preliminary data.</text>
</comment>
<name>A0A164UYN1_9CRUS</name>
<dbReference type="InterPro" id="IPR050818">
    <property type="entry name" value="KCNH_animal-type"/>
</dbReference>
<dbReference type="STRING" id="35525.A0A164UYN1"/>
<dbReference type="Proteomes" id="UP000076858">
    <property type="component" value="Unassembled WGS sequence"/>
</dbReference>
<accession>A0A164UYN1</accession>
<dbReference type="GO" id="GO:0005249">
    <property type="term" value="F:voltage-gated potassium channel activity"/>
    <property type="evidence" value="ECO:0007669"/>
    <property type="project" value="TreeGrafter"/>
</dbReference>
<evidence type="ECO:0000313" key="3">
    <source>
        <dbReference type="Proteomes" id="UP000076858"/>
    </source>
</evidence>
<dbReference type="OrthoDB" id="447251at2759"/>
<dbReference type="PROSITE" id="PS50112">
    <property type="entry name" value="PAS"/>
    <property type="match status" value="1"/>
</dbReference>
<evidence type="ECO:0000259" key="1">
    <source>
        <dbReference type="PROSITE" id="PS50112"/>
    </source>
</evidence>